<dbReference type="GO" id="GO:0003677">
    <property type="term" value="F:DNA binding"/>
    <property type="evidence" value="ECO:0007669"/>
    <property type="project" value="InterPro"/>
</dbReference>
<evidence type="ECO:0000256" key="4">
    <source>
        <dbReference type="ARBA" id="ARBA00022705"/>
    </source>
</evidence>
<evidence type="ECO:0000259" key="10">
    <source>
        <dbReference type="Pfam" id="PF22062"/>
    </source>
</evidence>
<dbReference type="Gene3D" id="3.60.21.60">
    <property type="match status" value="2"/>
</dbReference>
<dbReference type="PIRSF" id="PIRSF018300">
    <property type="entry name" value="DNA_pol_alph_2"/>
    <property type="match status" value="1"/>
</dbReference>
<evidence type="ECO:0000256" key="1">
    <source>
        <dbReference type="ARBA" id="ARBA00004123"/>
    </source>
</evidence>
<comment type="similarity">
    <text evidence="2 6">Belongs to the DNA polymerase alpha subunit B family.</text>
</comment>
<evidence type="ECO:0000259" key="9">
    <source>
        <dbReference type="Pfam" id="PF08418"/>
    </source>
</evidence>
<dbReference type="GeneID" id="115621158"/>
<evidence type="ECO:0000256" key="7">
    <source>
        <dbReference type="SAM" id="MobiDB-lite"/>
    </source>
</evidence>
<dbReference type="InterPro" id="IPR043034">
    <property type="entry name" value="DNA_pol_alpha_B_N_sf"/>
</dbReference>
<dbReference type="PANTHER" id="PTHR23061:SF12">
    <property type="entry name" value="DNA POLYMERASE ALPHA SUBUNIT B"/>
    <property type="match status" value="1"/>
</dbReference>
<accession>A0A6J2T5M4</accession>
<evidence type="ECO:0000256" key="5">
    <source>
        <dbReference type="ARBA" id="ARBA00023242"/>
    </source>
</evidence>
<protein>
    <recommendedName>
        <fullName evidence="3 6">DNA polymerase alpha subunit B</fullName>
    </recommendedName>
</protein>
<evidence type="ECO:0000313" key="12">
    <source>
        <dbReference type="RefSeq" id="XP_030370575.1"/>
    </source>
</evidence>
<dbReference type="CTD" id="136028709"/>
<dbReference type="InterPro" id="IPR029052">
    <property type="entry name" value="Metallo-depent_PP-like"/>
</dbReference>
<evidence type="ECO:0000259" key="8">
    <source>
        <dbReference type="Pfam" id="PF04042"/>
    </source>
</evidence>
<evidence type="ECO:0000313" key="11">
    <source>
        <dbReference type="Proteomes" id="UP000504634"/>
    </source>
</evidence>
<proteinExistence type="inferred from homology"/>
<dbReference type="InterPro" id="IPR054300">
    <property type="entry name" value="OB_DPOA2"/>
</dbReference>
<feature type="region of interest" description="Disordered" evidence="7">
    <location>
        <begin position="157"/>
        <end position="177"/>
    </location>
</feature>
<dbReference type="SUPFAM" id="SSF56300">
    <property type="entry name" value="Metallo-dependent phosphatases"/>
    <property type="match status" value="1"/>
</dbReference>
<dbReference type="Proteomes" id="UP000504634">
    <property type="component" value="Unplaced"/>
</dbReference>
<keyword evidence="4 6" id="KW-0235">DNA replication</keyword>
<dbReference type="PANTHER" id="PTHR23061">
    <property type="entry name" value="DNA POLYMERASE 2 ALPHA 70 KDA SUBUNIT"/>
    <property type="match status" value="1"/>
</dbReference>
<evidence type="ECO:0000256" key="2">
    <source>
        <dbReference type="ARBA" id="ARBA00007299"/>
    </source>
</evidence>
<evidence type="ECO:0000256" key="3">
    <source>
        <dbReference type="ARBA" id="ARBA00018596"/>
    </source>
</evidence>
<keyword evidence="5 6" id="KW-0539">Nucleus</keyword>
<dbReference type="InterPro" id="IPR016722">
    <property type="entry name" value="DNA_pol_alpha_bsu"/>
</dbReference>
<dbReference type="Pfam" id="PF22062">
    <property type="entry name" value="OB_DPOA2"/>
    <property type="match status" value="1"/>
</dbReference>
<dbReference type="RefSeq" id="XP_030370575.1">
    <property type="nucleotide sequence ID" value="XM_030514715.1"/>
</dbReference>
<feature type="region of interest" description="Disordered" evidence="7">
    <location>
        <begin position="75"/>
        <end position="95"/>
    </location>
</feature>
<feature type="domain" description="DNA polymerase alpha/delta/epsilon subunit B" evidence="8">
    <location>
        <begin position="362"/>
        <end position="560"/>
    </location>
</feature>
<reference evidence="12" key="1">
    <citation type="submission" date="2025-08" db="UniProtKB">
        <authorList>
            <consortium name="RefSeq"/>
        </authorList>
    </citation>
    <scope>IDENTIFICATION</scope>
    <source>
        <strain evidence="12">11010-0011.00</strain>
        <tissue evidence="12">Whole body</tissue>
    </source>
</reference>
<gene>
    <name evidence="12" type="primary">LOC115621158</name>
</gene>
<dbReference type="GO" id="GO:0005658">
    <property type="term" value="C:alpha DNA polymerase:primase complex"/>
    <property type="evidence" value="ECO:0007669"/>
    <property type="project" value="TreeGrafter"/>
</dbReference>
<comment type="subcellular location">
    <subcellularLocation>
        <location evidence="1 6">Nucleus</location>
    </subcellularLocation>
</comment>
<dbReference type="InterPro" id="IPR007185">
    <property type="entry name" value="DNA_pol_a/d/e_bsu"/>
</dbReference>
<keyword evidence="11" id="KW-1185">Reference proteome</keyword>
<dbReference type="Pfam" id="PF04042">
    <property type="entry name" value="DNA_pol_E_B"/>
    <property type="match status" value="1"/>
</dbReference>
<name>A0A6J2T5M4_DROLE</name>
<dbReference type="AlphaFoldDB" id="A0A6J2T5M4"/>
<dbReference type="OrthoDB" id="336885at2759"/>
<dbReference type="Gene3D" id="1.10.8.530">
    <property type="entry name" value="DNA polymerase alpha-primase, subunit B, N-terminal domain"/>
    <property type="match status" value="1"/>
</dbReference>
<feature type="domain" description="DNA polymerase alpha subunit B OB" evidence="10">
    <location>
        <begin position="269"/>
        <end position="343"/>
    </location>
</feature>
<feature type="domain" description="DNA polymerase alpha subunit B N-terminal" evidence="9">
    <location>
        <begin position="6"/>
        <end position="72"/>
    </location>
</feature>
<dbReference type="Pfam" id="PF08418">
    <property type="entry name" value="Pol_alpha_B_N"/>
    <property type="match status" value="1"/>
</dbReference>
<organism evidence="11 12">
    <name type="scientific">Drosophila lebanonensis</name>
    <name type="common">Fruit fly</name>
    <name type="synonym">Scaptodrosophila lebanonensis</name>
    <dbReference type="NCBI Taxonomy" id="7225"/>
    <lineage>
        <taxon>Eukaryota</taxon>
        <taxon>Metazoa</taxon>
        <taxon>Ecdysozoa</taxon>
        <taxon>Arthropoda</taxon>
        <taxon>Hexapoda</taxon>
        <taxon>Insecta</taxon>
        <taxon>Pterygota</taxon>
        <taxon>Neoptera</taxon>
        <taxon>Endopterygota</taxon>
        <taxon>Diptera</taxon>
        <taxon>Brachycera</taxon>
        <taxon>Muscomorpha</taxon>
        <taxon>Ephydroidea</taxon>
        <taxon>Drosophilidae</taxon>
        <taxon>Scaptodrosophila</taxon>
    </lineage>
</organism>
<sequence length="610" mass="67501">MKMHAEIKQQFDEIGVDPNTEVLDKCVELALSYNIDDATEFVEQWMAFSLSHLHGDDPTIDNLGEFERKVLQLKRDKGGSKKQASHKNIHTPVASSRALETSALATYGLGADDGDDTTMMEEYASEDPTEPHTPKARNKVRPHTSALKGDVIFSPASYTPKSQAAPRTPIVPTAGRPGDIVETFGNRNLVTNATWQTQLEQTLPIAQKLLHNNSPLTASNFGYMNDLLAEKCESLYDRIVDIGQALALKKLGPKGSADCSWYPRDKYTLQALHLLHTVGMIHSDYDGPLDAHSTLLAVPDAEDPNYLSLNLSRMKSVSFFPGQVVLATGFIPKGKVFVVEEIHTERKLVPPPPLKLDRELLFVAAAGPFTHGDDLFYEPLHDLLKYLKENRPDVLVLTGPFLDAEHKAVNELAETFESFFDKMIAGIMDVVGSHTTVLLVSSQKDVMAHAVYPTPPLPLRKLYPNLHLLPDPTVVDLDGIMVGVTSTDVVDDLLSYEFAANAGEKMHRVINHLFNQGSFYPICPPPDESMAYDSELAQKYAQLKQMPNVLILPSVQRHFVRLVNDCLVINPGRLSQNDAGGTYARFLITPTPPNSVANMFNSTACQIRRI</sequence>
<dbReference type="GO" id="GO:0006270">
    <property type="term" value="P:DNA replication initiation"/>
    <property type="evidence" value="ECO:0007669"/>
    <property type="project" value="TreeGrafter"/>
</dbReference>
<dbReference type="InterPro" id="IPR013627">
    <property type="entry name" value="Pol_alpha_B_N"/>
</dbReference>
<evidence type="ECO:0000256" key="6">
    <source>
        <dbReference type="PIRNR" id="PIRNR018300"/>
    </source>
</evidence>
<comment type="function">
    <text evidence="6">Accessory subunit of the DNA polymerase alpha complex (also known as the alpha DNA polymerase-primase complex) which plays an essential role in the initiation of DNA synthesis.</text>
</comment>